<dbReference type="GO" id="GO:0046039">
    <property type="term" value="P:GTP metabolic process"/>
    <property type="evidence" value="ECO:0007669"/>
    <property type="project" value="UniProtKB-UniRule"/>
</dbReference>
<keyword evidence="10" id="KW-1185">Reference proteome</keyword>
<keyword evidence="4 7" id="KW-0418">Kinase</keyword>
<dbReference type="Pfam" id="PF00406">
    <property type="entry name" value="ADK"/>
    <property type="match status" value="1"/>
</dbReference>
<dbReference type="InterPro" id="IPR033690">
    <property type="entry name" value="Adenylat_kinase_CS"/>
</dbReference>
<feature type="binding site" evidence="7">
    <location>
        <position position="116"/>
    </location>
    <ligand>
        <name>GTP</name>
        <dbReference type="ChEBI" id="CHEBI:37565"/>
    </ligand>
</feature>
<feature type="binding site" evidence="7">
    <location>
        <position position="189"/>
    </location>
    <ligand>
        <name>GTP</name>
        <dbReference type="ChEBI" id="CHEBI:37565"/>
    </ligand>
</feature>
<dbReference type="NCBIfam" id="TIGR01351">
    <property type="entry name" value="adk"/>
    <property type="match status" value="1"/>
</dbReference>
<comment type="subunit">
    <text evidence="7">Monomer.</text>
</comment>
<dbReference type="EMBL" id="JAFNEN010000502">
    <property type="protein sequence ID" value="KAG8181666.1"/>
    <property type="molecule type" value="Genomic_DNA"/>
</dbReference>
<name>A0AAV6UEK4_9ARAC</name>
<dbReference type="InterPro" id="IPR006259">
    <property type="entry name" value="Adenyl_kin_sub"/>
</dbReference>
<dbReference type="SUPFAM" id="SSF52540">
    <property type="entry name" value="P-loop containing nucleoside triphosphate hydrolases"/>
    <property type="match status" value="1"/>
</dbReference>
<feature type="binding site" evidence="7">
    <location>
        <begin position="5"/>
        <end position="10"/>
    </location>
    <ligand>
        <name>GTP</name>
        <dbReference type="ChEBI" id="CHEBI:37565"/>
    </ligand>
</feature>
<feature type="binding site" evidence="7">
    <location>
        <position position="86"/>
    </location>
    <ligand>
        <name>AMP</name>
        <dbReference type="ChEBI" id="CHEBI:456215"/>
    </ligand>
</feature>
<comment type="similarity">
    <text evidence="7">Belongs to the adenylate kinase family. AK3 subfamily.</text>
</comment>
<dbReference type="GO" id="GO:0004017">
    <property type="term" value="F:AMP kinase activity"/>
    <property type="evidence" value="ECO:0007669"/>
    <property type="project" value="InterPro"/>
</dbReference>
<dbReference type="HAMAP" id="MF_03169">
    <property type="entry name" value="Adenylate_kinase_AK3"/>
    <property type="match status" value="1"/>
</dbReference>
<dbReference type="GO" id="GO:0046899">
    <property type="term" value="F:nucleoside triphosphate adenylate kinase activity"/>
    <property type="evidence" value="ECO:0007669"/>
    <property type="project" value="UniProtKB-UniRule"/>
</dbReference>
<evidence type="ECO:0000256" key="2">
    <source>
        <dbReference type="ARBA" id="ARBA00022679"/>
    </source>
</evidence>
<keyword evidence="5 7" id="KW-0496">Mitochondrion</keyword>
<dbReference type="GO" id="GO:0046033">
    <property type="term" value="P:AMP metabolic process"/>
    <property type="evidence" value="ECO:0007669"/>
    <property type="project" value="UniProtKB-UniRule"/>
</dbReference>
<dbReference type="GO" id="GO:0005759">
    <property type="term" value="C:mitochondrial matrix"/>
    <property type="evidence" value="ECO:0007669"/>
    <property type="project" value="UniProtKB-SubCell"/>
</dbReference>
<evidence type="ECO:0000256" key="3">
    <source>
        <dbReference type="ARBA" id="ARBA00022741"/>
    </source>
</evidence>
<gene>
    <name evidence="9" type="ORF">JTE90_009826</name>
</gene>
<dbReference type="HAMAP" id="MF_00235">
    <property type="entry name" value="Adenylate_kinase_Adk"/>
    <property type="match status" value="1"/>
</dbReference>
<dbReference type="EC" id="2.7.4.10" evidence="7"/>
<dbReference type="InterPro" id="IPR007862">
    <property type="entry name" value="Adenylate_kinase_lid-dom"/>
</dbReference>
<dbReference type="GO" id="GO:0006172">
    <property type="term" value="P:ADP biosynthetic process"/>
    <property type="evidence" value="ECO:0007669"/>
    <property type="project" value="UniProtKB-UniRule"/>
</dbReference>
<evidence type="ECO:0000256" key="4">
    <source>
        <dbReference type="ARBA" id="ARBA00022777"/>
    </source>
</evidence>
<feature type="domain" description="Adenylate kinase active site lid" evidence="8">
    <location>
        <begin position="116"/>
        <end position="151"/>
    </location>
</feature>
<dbReference type="PRINTS" id="PR00094">
    <property type="entry name" value="ADENYLTKNASE"/>
</dbReference>
<evidence type="ECO:0000313" key="9">
    <source>
        <dbReference type="EMBL" id="KAG8181666.1"/>
    </source>
</evidence>
<keyword evidence="2 7" id="KW-0808">Transferase</keyword>
<feature type="binding site" evidence="7">
    <location>
        <begin position="52"/>
        <end position="54"/>
    </location>
    <ligand>
        <name>AMP</name>
        <dbReference type="ChEBI" id="CHEBI:456215"/>
    </ligand>
</feature>
<dbReference type="InterPro" id="IPR028586">
    <property type="entry name" value="AK3/Ak4_mitochondrial"/>
</dbReference>
<dbReference type="Gene3D" id="3.40.50.300">
    <property type="entry name" value="P-loop containing nucleotide triphosphate hydrolases"/>
    <property type="match status" value="1"/>
</dbReference>
<comment type="catalytic activity">
    <reaction evidence="7">
        <text>a ribonucleoside 5'-triphosphate + AMP = a ribonucleoside 5'-diphosphate + ADP</text>
        <dbReference type="Rhea" id="RHEA:13749"/>
        <dbReference type="ChEBI" id="CHEBI:57930"/>
        <dbReference type="ChEBI" id="CHEBI:61557"/>
        <dbReference type="ChEBI" id="CHEBI:456215"/>
        <dbReference type="ChEBI" id="CHEBI:456216"/>
        <dbReference type="EC" id="2.7.4.10"/>
    </reaction>
</comment>
<accession>A0AAV6UEK4</accession>
<dbReference type="PROSITE" id="PS00113">
    <property type="entry name" value="ADENYLATE_KINASE"/>
    <property type="match status" value="1"/>
</dbReference>
<organism evidence="9 10">
    <name type="scientific">Oedothorax gibbosus</name>
    <dbReference type="NCBI Taxonomy" id="931172"/>
    <lineage>
        <taxon>Eukaryota</taxon>
        <taxon>Metazoa</taxon>
        <taxon>Ecdysozoa</taxon>
        <taxon>Arthropoda</taxon>
        <taxon>Chelicerata</taxon>
        <taxon>Arachnida</taxon>
        <taxon>Araneae</taxon>
        <taxon>Araneomorphae</taxon>
        <taxon>Entelegynae</taxon>
        <taxon>Araneoidea</taxon>
        <taxon>Linyphiidae</taxon>
        <taxon>Erigoninae</taxon>
        <taxon>Oedothorax</taxon>
    </lineage>
</organism>
<feature type="region of interest" description="NMPbind" evidence="7">
    <location>
        <begin position="25"/>
        <end position="54"/>
    </location>
</feature>
<protein>
    <recommendedName>
        <fullName evidence="7">GTP:AMP phosphotransferase, mitochondrial</fullName>
        <ecNumber evidence="7">2.7.4.10</ecNumber>
    </recommendedName>
    <alternativeName>
        <fullName evidence="7">Adenylate kinase 3</fullName>
        <shortName evidence="7">AK 3</shortName>
    </alternativeName>
</protein>
<dbReference type="GO" id="GO:0046041">
    <property type="term" value="P:ITP metabolic process"/>
    <property type="evidence" value="ECO:0007669"/>
    <property type="project" value="UniProtKB-UniRule"/>
</dbReference>
<feature type="binding site" evidence="7">
    <location>
        <position position="26"/>
    </location>
    <ligand>
        <name>AMP</name>
        <dbReference type="ChEBI" id="CHEBI:456215"/>
    </ligand>
</feature>
<comment type="domain">
    <text evidence="7">Consists of three domains, a large central CORE domain and two small peripheral domains, NMPbind and LID, which undergo movements during catalysis. The LID domain closes over the site of phosphoryl transfer upon GTP binding. Assembling and dissambling the active center during each catalytic cycle provides an effective means to prevent GTP hydrolysis.</text>
</comment>
<feature type="region of interest" description="LID" evidence="7">
    <location>
        <begin position="115"/>
        <end position="152"/>
    </location>
</feature>
<evidence type="ECO:0000259" key="8">
    <source>
        <dbReference type="Pfam" id="PF05191"/>
    </source>
</evidence>
<dbReference type="GO" id="GO:0005525">
    <property type="term" value="F:GTP binding"/>
    <property type="evidence" value="ECO:0007669"/>
    <property type="project" value="UniProtKB-KW"/>
</dbReference>
<feature type="binding site" evidence="7">
    <location>
        <position position="149"/>
    </location>
    <ligand>
        <name>AMP</name>
        <dbReference type="ChEBI" id="CHEBI:456215"/>
    </ligand>
</feature>
<sequence length="210" mass="23852">MGPPGSGKGTISSRIVQNFNLSYLASGDILRSHIRQQTSYGKQAKSFIEKGQLVPDELITSLIMEQLETFSKSNWLLDGFPRTVKQAIDLTSKYNITMALNLAVPDDIIIERLEGRWLHPPSGRIYNTSFNPPKVSGKDDITGEDLVQREDDKPEIVLARLQNYHKGNTPILEFFSEKKILKEFAGKETKEIWPKVQLCMDDIFKNHSKM</sequence>
<dbReference type="Proteomes" id="UP000827092">
    <property type="component" value="Unassembled WGS sequence"/>
</dbReference>
<evidence type="ECO:0000256" key="6">
    <source>
        <dbReference type="ARBA" id="ARBA00023134"/>
    </source>
</evidence>
<dbReference type="Pfam" id="PF05191">
    <property type="entry name" value="ADK_lid"/>
    <property type="match status" value="1"/>
</dbReference>
<feature type="binding site" evidence="7">
    <location>
        <position position="160"/>
    </location>
    <ligand>
        <name>AMP</name>
        <dbReference type="ChEBI" id="CHEBI:456215"/>
    </ligand>
</feature>
<dbReference type="AlphaFoldDB" id="A0AAV6UEK4"/>
<dbReference type="InterPro" id="IPR027417">
    <property type="entry name" value="P-loop_NTPase"/>
</dbReference>
<dbReference type="InterPro" id="IPR000850">
    <property type="entry name" value="Adenylat/UMP-CMP_kin"/>
</dbReference>
<reference evidence="9 10" key="1">
    <citation type="journal article" date="2022" name="Nat. Ecol. Evol.">
        <title>A masculinizing supergene underlies an exaggerated male reproductive morph in a spider.</title>
        <authorList>
            <person name="Hendrickx F."/>
            <person name="De Corte Z."/>
            <person name="Sonet G."/>
            <person name="Van Belleghem S.M."/>
            <person name="Kostlbacher S."/>
            <person name="Vangestel C."/>
        </authorList>
    </citation>
    <scope>NUCLEOTIDE SEQUENCE [LARGE SCALE GENOMIC DNA]</scope>
    <source>
        <strain evidence="9">W744_W776</strain>
    </source>
</reference>
<keyword evidence="3 7" id="KW-0547">Nucleotide-binding</keyword>
<evidence type="ECO:0000256" key="5">
    <source>
        <dbReference type="ARBA" id="ARBA00023128"/>
    </source>
</evidence>
<evidence type="ECO:0000256" key="1">
    <source>
        <dbReference type="ARBA" id="ARBA00004305"/>
    </source>
</evidence>
<evidence type="ECO:0000256" key="7">
    <source>
        <dbReference type="HAMAP-Rule" id="MF_03169"/>
    </source>
</evidence>
<feature type="binding site" evidence="7">
    <location>
        <position position="31"/>
    </location>
    <ligand>
        <name>AMP</name>
        <dbReference type="ChEBI" id="CHEBI:456215"/>
    </ligand>
</feature>
<comment type="subcellular location">
    <subcellularLocation>
        <location evidence="1 7">Mitochondrion matrix</location>
    </subcellularLocation>
</comment>
<feature type="binding site" evidence="7">
    <location>
        <begin position="125"/>
        <end position="126"/>
    </location>
    <ligand>
        <name>GTP</name>
        <dbReference type="ChEBI" id="CHEBI:37565"/>
    </ligand>
</feature>
<feature type="binding site" evidence="7">
    <location>
        <begin position="79"/>
        <end position="82"/>
    </location>
    <ligand>
        <name>AMP</name>
        <dbReference type="ChEBI" id="CHEBI:456215"/>
    </ligand>
</feature>
<comment type="caution">
    <text evidence="9">The sequence shown here is derived from an EMBL/GenBank/DDBJ whole genome shotgun (WGS) entry which is preliminary data.</text>
</comment>
<evidence type="ECO:0000313" key="10">
    <source>
        <dbReference type="Proteomes" id="UP000827092"/>
    </source>
</evidence>
<comment type="function">
    <text evidence="7">Involved in maintaining the homeostasis of cellular nucleotides by catalyzing the interconversion of nucleoside phosphates. Has GTP:AMP phosphotransferase and ITP:AMP phosphotransferase activities.</text>
</comment>
<proteinExistence type="inferred from homology"/>
<dbReference type="PANTHER" id="PTHR23359">
    <property type="entry name" value="NUCLEOTIDE KINASE"/>
    <property type="match status" value="1"/>
</dbReference>
<dbReference type="GO" id="GO:0005524">
    <property type="term" value="F:ATP binding"/>
    <property type="evidence" value="ECO:0007669"/>
    <property type="project" value="InterPro"/>
</dbReference>
<dbReference type="CDD" id="cd01428">
    <property type="entry name" value="ADK"/>
    <property type="match status" value="1"/>
</dbReference>
<dbReference type="FunFam" id="3.40.50.300:FF:000106">
    <property type="entry name" value="Adenylate kinase mitochondrial"/>
    <property type="match status" value="1"/>
</dbReference>
<keyword evidence="6 7" id="KW-0342">GTP-binding</keyword>